<dbReference type="InterPro" id="IPR020422">
    <property type="entry name" value="TYR_PHOSPHATASE_DUAL_dom"/>
</dbReference>
<evidence type="ECO:0000256" key="2">
    <source>
        <dbReference type="ARBA" id="ARBA00022912"/>
    </source>
</evidence>
<evidence type="ECO:0000313" key="5">
    <source>
        <dbReference type="EMBL" id="KAJ6247129.1"/>
    </source>
</evidence>
<protein>
    <submittedName>
        <fullName evidence="5">Mkpa protein</fullName>
    </submittedName>
</protein>
<dbReference type="CDD" id="cd14498">
    <property type="entry name" value="DSP"/>
    <property type="match status" value="1"/>
</dbReference>
<dbReference type="EMBL" id="JAOAOG010000127">
    <property type="protein sequence ID" value="KAJ6247129.1"/>
    <property type="molecule type" value="Genomic_DNA"/>
</dbReference>
<dbReference type="PROSITE" id="PS00383">
    <property type="entry name" value="TYR_PHOSPHATASE_1"/>
    <property type="match status" value="1"/>
</dbReference>
<keyword evidence="1" id="KW-0378">Hydrolase</keyword>
<evidence type="ECO:0000313" key="6">
    <source>
        <dbReference type="Proteomes" id="UP001150062"/>
    </source>
</evidence>
<dbReference type="InterPro" id="IPR016130">
    <property type="entry name" value="Tyr_Pase_AS"/>
</dbReference>
<keyword evidence="2" id="KW-0904">Protein phosphatase</keyword>
<dbReference type="PROSITE" id="PS50054">
    <property type="entry name" value="TYR_PHOSPHATASE_DUAL"/>
    <property type="match status" value="1"/>
</dbReference>
<organism evidence="5 6">
    <name type="scientific">Anaeramoeba flamelloides</name>
    <dbReference type="NCBI Taxonomy" id="1746091"/>
    <lineage>
        <taxon>Eukaryota</taxon>
        <taxon>Metamonada</taxon>
        <taxon>Anaeramoebidae</taxon>
        <taxon>Anaeramoeba</taxon>
    </lineage>
</organism>
<dbReference type="InterPro" id="IPR000387">
    <property type="entry name" value="Tyr_Pase_dom"/>
</dbReference>
<evidence type="ECO:0000259" key="3">
    <source>
        <dbReference type="PROSITE" id="PS50054"/>
    </source>
</evidence>
<dbReference type="PANTHER" id="PTHR46381:SF2">
    <property type="entry name" value="MAP KINASE PHOSPHATASE"/>
    <property type="match status" value="1"/>
</dbReference>
<keyword evidence="6" id="KW-1185">Reference proteome</keyword>
<feature type="domain" description="Tyrosine specific protein phosphatases" evidence="4">
    <location>
        <begin position="75"/>
        <end position="133"/>
    </location>
</feature>
<accession>A0ABQ8YR78</accession>
<gene>
    <name evidence="5" type="ORF">M0813_18654</name>
</gene>
<evidence type="ECO:0000256" key="1">
    <source>
        <dbReference type="ARBA" id="ARBA00022801"/>
    </source>
</evidence>
<dbReference type="SMART" id="SM00195">
    <property type="entry name" value="DSPc"/>
    <property type="match status" value="1"/>
</dbReference>
<comment type="caution">
    <text evidence="5">The sequence shown here is derived from an EMBL/GenBank/DDBJ whole genome shotgun (WGS) entry which is preliminary data.</text>
</comment>
<reference evidence="5" key="1">
    <citation type="submission" date="2022-08" db="EMBL/GenBank/DDBJ databases">
        <title>Novel sulfate-reducing endosymbionts in the free-living metamonad Anaeramoeba.</title>
        <authorList>
            <person name="Jerlstrom-Hultqvist J."/>
            <person name="Cepicka I."/>
            <person name="Gallot-Lavallee L."/>
            <person name="Salas-Leiva D."/>
            <person name="Curtis B.A."/>
            <person name="Zahonova K."/>
            <person name="Pipaliya S."/>
            <person name="Dacks J."/>
            <person name="Roger A.J."/>
        </authorList>
    </citation>
    <scope>NUCLEOTIDE SEQUENCE</scope>
    <source>
        <strain evidence="5">Schooner1</strain>
    </source>
</reference>
<dbReference type="SUPFAM" id="SSF52799">
    <property type="entry name" value="(Phosphotyrosine protein) phosphatases II"/>
    <property type="match status" value="1"/>
</dbReference>
<dbReference type="Pfam" id="PF00782">
    <property type="entry name" value="DSPc"/>
    <property type="match status" value="1"/>
</dbReference>
<dbReference type="PROSITE" id="PS50056">
    <property type="entry name" value="TYR_PHOSPHATASE_2"/>
    <property type="match status" value="1"/>
</dbReference>
<dbReference type="Gene3D" id="3.90.190.10">
    <property type="entry name" value="Protein tyrosine phosphatase superfamily"/>
    <property type="match status" value="1"/>
</dbReference>
<dbReference type="PANTHER" id="PTHR46381">
    <property type="entry name" value="MKPA PROTEIN"/>
    <property type="match status" value="1"/>
</dbReference>
<evidence type="ECO:0000259" key="4">
    <source>
        <dbReference type="PROSITE" id="PS50056"/>
    </source>
</evidence>
<dbReference type="InterPro" id="IPR000340">
    <property type="entry name" value="Dual-sp_phosphatase_cat-dom"/>
</dbReference>
<proteinExistence type="predicted"/>
<dbReference type="InterPro" id="IPR029021">
    <property type="entry name" value="Prot-tyrosine_phosphatase-like"/>
</dbReference>
<sequence length="158" mass="18073">MTSTEKKEFDDTICYKVIPQLFIGSMDAAENYENLKENKITHILNAAGSFVQPLFTNEFTYKVFDIHDSLSEDILKYISKSNFYIDQVIEQGGSILVHCVAGISRSAAIVIAYLMHKKGLNYDDAYKLVKEKREIISPNLSFQQSLMIWGFRNSLKND</sequence>
<feature type="domain" description="Tyrosine-protein phosphatase" evidence="3">
    <location>
        <begin position="12"/>
        <end position="155"/>
    </location>
</feature>
<dbReference type="Proteomes" id="UP001150062">
    <property type="component" value="Unassembled WGS sequence"/>
</dbReference>
<name>A0ABQ8YR78_9EUKA</name>